<dbReference type="PANTHER" id="PTHR15670">
    <property type="entry name" value="RHO GTPASE ACTIVATING PROTEIN 11A"/>
    <property type="match status" value="1"/>
</dbReference>
<organism evidence="3 4">
    <name type="scientific">Phyllotreta striolata</name>
    <name type="common">Striped flea beetle</name>
    <name type="synonym">Crioceris striolata</name>
    <dbReference type="NCBI Taxonomy" id="444603"/>
    <lineage>
        <taxon>Eukaryota</taxon>
        <taxon>Metazoa</taxon>
        <taxon>Ecdysozoa</taxon>
        <taxon>Arthropoda</taxon>
        <taxon>Hexapoda</taxon>
        <taxon>Insecta</taxon>
        <taxon>Pterygota</taxon>
        <taxon>Neoptera</taxon>
        <taxon>Endopterygota</taxon>
        <taxon>Coleoptera</taxon>
        <taxon>Polyphaga</taxon>
        <taxon>Cucujiformia</taxon>
        <taxon>Chrysomeloidea</taxon>
        <taxon>Chrysomelidae</taxon>
        <taxon>Galerucinae</taxon>
        <taxon>Alticini</taxon>
        <taxon>Phyllotreta</taxon>
    </lineage>
</organism>
<dbReference type="GO" id="GO:0007165">
    <property type="term" value="P:signal transduction"/>
    <property type="evidence" value="ECO:0007669"/>
    <property type="project" value="InterPro"/>
</dbReference>
<dbReference type="Proteomes" id="UP001153712">
    <property type="component" value="Chromosome 1"/>
</dbReference>
<dbReference type="SMART" id="SM00324">
    <property type="entry name" value="RhoGAP"/>
    <property type="match status" value="1"/>
</dbReference>
<accession>A0A9N9TEN0</accession>
<dbReference type="Gene3D" id="1.10.555.10">
    <property type="entry name" value="Rho GTPase activation protein"/>
    <property type="match status" value="1"/>
</dbReference>
<name>A0A9N9TEN0_PHYSR</name>
<evidence type="ECO:0000313" key="4">
    <source>
        <dbReference type="Proteomes" id="UP001153712"/>
    </source>
</evidence>
<dbReference type="InterPro" id="IPR042869">
    <property type="entry name" value="ARHGAP11A/B"/>
</dbReference>
<keyword evidence="4" id="KW-1185">Reference proteome</keyword>
<feature type="domain" description="Rho-GAP" evidence="2">
    <location>
        <begin position="47"/>
        <end position="236"/>
    </location>
</feature>
<proteinExistence type="predicted"/>
<dbReference type="InterPro" id="IPR000198">
    <property type="entry name" value="RhoGAP_dom"/>
</dbReference>
<dbReference type="InterPro" id="IPR008936">
    <property type="entry name" value="Rho_GTPase_activation_prot"/>
</dbReference>
<reference evidence="3" key="1">
    <citation type="submission" date="2022-01" db="EMBL/GenBank/DDBJ databases">
        <authorList>
            <person name="King R."/>
        </authorList>
    </citation>
    <scope>NUCLEOTIDE SEQUENCE</scope>
</reference>
<dbReference type="AlphaFoldDB" id="A0A9N9TEN0"/>
<evidence type="ECO:0000259" key="2">
    <source>
        <dbReference type="PROSITE" id="PS50238"/>
    </source>
</evidence>
<sequence length="630" mass="72162">MFINDVNKKEEIRNIATKQLRKLGIRQRVKYPKLNVQNQKLKKLFKTPLQNLENETVTLKNGQQLVVPKRLYEMCSYILSKVETEGLFRKEGSKSRQNEIKLLLDRGCMLGTDNHEIDVAVVLKYFLRELPEPLIPYSFHELFIRSSIVENKVEALLLACLLLPSEHLNVLVFLMQFFNEISAHSNYNKMNSYNLSLLIAPNIFPLNEKLAPKSKLMVKKTCEIVKSMIDNSSSIGIIPDYILEQIGNLKPGEMDVSHRTKRRRSGSLTRIFNGLKKIVTNKTDDITAVNTVTPDLLLTPSISIPKSKLVNTQQSGRKTSLVRSWSAITSATNFKRKKRNSFIVSSQDDSNINLSSCNEQDVNPNSSKEDFFVRVPKVEYEEIKNRVDAIEKRLSIELESVQNQSTVMNNEIDILGIQSAYEQTLGQNEPMSPGTDQLARKLSKELRIRKTENKMIRSPSARKIGNIRRRSRELIRNNTFLQHSSESNGSSPLSKISMNTDVLVTPSFKATDITYSTGDNLKLDLNQSMMINSPGKTFPRNSCLRKERRVLKRSTNVTPKKTHLKQKYSQFENRRISYSKEENKENDLMSMEVATPVPHIKRPLHVKPTPKRLCTTPRNTPLRALPREHL</sequence>
<dbReference type="PROSITE" id="PS50238">
    <property type="entry name" value="RHOGAP"/>
    <property type="match status" value="1"/>
</dbReference>
<gene>
    <name evidence="3" type="ORF">PHYEVI_LOCUS359</name>
</gene>
<dbReference type="SUPFAM" id="SSF48350">
    <property type="entry name" value="GTPase activation domain, GAP"/>
    <property type="match status" value="1"/>
</dbReference>
<evidence type="ECO:0000313" key="3">
    <source>
        <dbReference type="EMBL" id="CAG9853892.1"/>
    </source>
</evidence>
<protein>
    <recommendedName>
        <fullName evidence="2">Rho-GAP domain-containing protein</fullName>
    </recommendedName>
</protein>
<dbReference type="PANTHER" id="PTHR15670:SF4">
    <property type="entry name" value="RHO GTPASE-ACTIVATING PROTEIN 11A"/>
    <property type="match status" value="1"/>
</dbReference>
<evidence type="ECO:0000256" key="1">
    <source>
        <dbReference type="SAM" id="MobiDB-lite"/>
    </source>
</evidence>
<dbReference type="OrthoDB" id="410651at2759"/>
<dbReference type="Pfam" id="PF00620">
    <property type="entry name" value="RhoGAP"/>
    <property type="match status" value="1"/>
</dbReference>
<dbReference type="GO" id="GO:0005096">
    <property type="term" value="F:GTPase activator activity"/>
    <property type="evidence" value="ECO:0007669"/>
    <property type="project" value="TreeGrafter"/>
</dbReference>
<feature type="region of interest" description="Disordered" evidence="1">
    <location>
        <begin position="610"/>
        <end position="630"/>
    </location>
</feature>
<dbReference type="EMBL" id="OU900094">
    <property type="protein sequence ID" value="CAG9853892.1"/>
    <property type="molecule type" value="Genomic_DNA"/>
</dbReference>